<dbReference type="PANTHER" id="PTHR46268:SF6">
    <property type="entry name" value="UNIVERSAL STRESS PROTEIN UP12"/>
    <property type="match status" value="1"/>
</dbReference>
<dbReference type="CDD" id="cd00293">
    <property type="entry name" value="USP-like"/>
    <property type="match status" value="1"/>
</dbReference>
<dbReference type="PRINTS" id="PR01438">
    <property type="entry name" value="UNVRSLSTRESS"/>
</dbReference>
<dbReference type="Pfam" id="PF00582">
    <property type="entry name" value="Usp"/>
    <property type="match status" value="2"/>
</dbReference>
<dbReference type="AlphaFoldDB" id="A0A2P4UFI0"/>
<feature type="domain" description="UspA" evidence="2">
    <location>
        <begin position="1"/>
        <end position="137"/>
    </location>
</feature>
<sequence length="271" mass="28139">MATPIIAGVDGSANARQALDWAADEARRHRRPLRLVHASRALLRDGTLTDLDYARLEEDRTALLEDKRQYALKQAPDVDVTTELAANEPDEALVDASARAGLLAVGARGAGGFAELLFGSVALHVAGHAHCPVLAVPAGAAPPADAPPEVLVGVDTAHRQDAALGWAFAEASLRGARLTALHAVSVEQGSPRLRDIADRDLAEALTGWSDRYPDVVVRPVVADSGAARALVLASGESALAVVGTRGRVGRVGHAVLHHARCPVVLVPATGG</sequence>
<comment type="caution">
    <text evidence="3">The sequence shown here is derived from an EMBL/GenBank/DDBJ whole genome shotgun (WGS) entry which is preliminary data.</text>
</comment>
<gene>
    <name evidence="3" type="ORF">BTM25_24390</name>
</gene>
<evidence type="ECO:0000313" key="4">
    <source>
        <dbReference type="Proteomes" id="UP000242367"/>
    </source>
</evidence>
<reference evidence="3 4" key="1">
    <citation type="journal article" date="2017" name="Chemistry">
        <title>Isolation, Biosynthesis and Chemical Modifications of Rubterolones A-F: Rare Tropolone Alkaloids from Actinomadura sp. 5-2.</title>
        <authorList>
            <person name="Guo H."/>
            <person name="Benndorf R."/>
            <person name="Leichnitz D."/>
            <person name="Klassen J.L."/>
            <person name="Vollmers J."/>
            <person name="Gorls H."/>
            <person name="Steinacker M."/>
            <person name="Weigel C."/>
            <person name="Dahse H.M."/>
            <person name="Kaster A.K."/>
            <person name="de Beer Z.W."/>
            <person name="Poulsen M."/>
            <person name="Beemelmanns C."/>
        </authorList>
    </citation>
    <scope>NUCLEOTIDE SEQUENCE [LARGE SCALE GENOMIC DNA]</scope>
    <source>
        <strain evidence="3 4">5-2</strain>
    </source>
</reference>
<evidence type="ECO:0000259" key="2">
    <source>
        <dbReference type="Pfam" id="PF00582"/>
    </source>
</evidence>
<dbReference type="Proteomes" id="UP000242367">
    <property type="component" value="Unassembled WGS sequence"/>
</dbReference>
<dbReference type="Gene3D" id="3.40.50.620">
    <property type="entry name" value="HUPs"/>
    <property type="match status" value="2"/>
</dbReference>
<name>A0A2P4UFI0_9ACTN</name>
<dbReference type="RefSeq" id="WP_103563014.1">
    <property type="nucleotide sequence ID" value="NZ_MTBP01000002.1"/>
</dbReference>
<accession>A0A2P4UFI0</accession>
<evidence type="ECO:0000313" key="3">
    <source>
        <dbReference type="EMBL" id="POM23813.1"/>
    </source>
</evidence>
<protein>
    <submittedName>
        <fullName evidence="3">Universal stress protein</fullName>
    </submittedName>
</protein>
<feature type="domain" description="UspA" evidence="2">
    <location>
        <begin position="150"/>
        <end position="267"/>
    </location>
</feature>
<dbReference type="PANTHER" id="PTHR46268">
    <property type="entry name" value="STRESS RESPONSE PROTEIN NHAX"/>
    <property type="match status" value="1"/>
</dbReference>
<dbReference type="InterPro" id="IPR006016">
    <property type="entry name" value="UspA"/>
</dbReference>
<evidence type="ECO:0000256" key="1">
    <source>
        <dbReference type="ARBA" id="ARBA00008791"/>
    </source>
</evidence>
<keyword evidence="4" id="KW-1185">Reference proteome</keyword>
<dbReference type="EMBL" id="MTBP01000002">
    <property type="protein sequence ID" value="POM23813.1"/>
    <property type="molecule type" value="Genomic_DNA"/>
</dbReference>
<comment type="similarity">
    <text evidence="1">Belongs to the universal stress protein A family.</text>
</comment>
<dbReference type="InterPro" id="IPR006015">
    <property type="entry name" value="Universal_stress_UspA"/>
</dbReference>
<dbReference type="SUPFAM" id="SSF52402">
    <property type="entry name" value="Adenine nucleotide alpha hydrolases-like"/>
    <property type="match status" value="2"/>
</dbReference>
<proteinExistence type="inferred from homology"/>
<organism evidence="3 4">
    <name type="scientific">Actinomadura rubteroloni</name>
    <dbReference type="NCBI Taxonomy" id="1926885"/>
    <lineage>
        <taxon>Bacteria</taxon>
        <taxon>Bacillati</taxon>
        <taxon>Actinomycetota</taxon>
        <taxon>Actinomycetes</taxon>
        <taxon>Streptosporangiales</taxon>
        <taxon>Thermomonosporaceae</taxon>
        <taxon>Actinomadura</taxon>
    </lineage>
</organism>
<dbReference type="InterPro" id="IPR014729">
    <property type="entry name" value="Rossmann-like_a/b/a_fold"/>
</dbReference>